<dbReference type="Pfam" id="PF05401">
    <property type="entry name" value="NodS"/>
    <property type="match status" value="1"/>
</dbReference>
<dbReference type="InterPro" id="IPR029063">
    <property type="entry name" value="SAM-dependent_MTases_sf"/>
</dbReference>
<accession>A0A7W6PYA0</accession>
<reference evidence="1 2" key="1">
    <citation type="submission" date="2020-08" db="EMBL/GenBank/DDBJ databases">
        <title>Genomic Encyclopedia of Type Strains, Phase IV (KMG-IV): sequencing the most valuable type-strain genomes for metagenomic binning, comparative biology and taxonomic classification.</title>
        <authorList>
            <person name="Goeker M."/>
        </authorList>
    </citation>
    <scope>NUCLEOTIDE SEQUENCE [LARGE SCALE GENOMIC DNA]</scope>
    <source>
        <strain evidence="1 2">DSM 19371</strain>
    </source>
</reference>
<dbReference type="SUPFAM" id="SSF53335">
    <property type="entry name" value="S-adenosyl-L-methionine-dependent methyltransferases"/>
    <property type="match status" value="1"/>
</dbReference>
<sequence length="195" mass="21825">MKRHRTTLDPDYFERMFSGTSDPWDLESSSYEQAKFEDSIAALGSRNYASGFEVGCAKGMLTLKLSALCKALLSIDVSETALAAAKQRTAHLDHVTFEQMAFPRTAPSGQFELIVLSEVAYYWDDMDIGRAAEWLEAHLLVGGDLLLVHFTEDTDYPQSGDDAVAKLSGSLTNAMTVVTAYRRPRYRLDLWRRAL</sequence>
<keyword evidence="2" id="KW-1185">Reference proteome</keyword>
<keyword evidence="1" id="KW-0489">Methyltransferase</keyword>
<dbReference type="EMBL" id="JACIEU010000046">
    <property type="protein sequence ID" value="MBB4151738.1"/>
    <property type="molecule type" value="Genomic_DNA"/>
</dbReference>
<name>A0A7W6PYA0_9SPHN</name>
<dbReference type="RefSeq" id="WP_188084468.1">
    <property type="nucleotide sequence ID" value="NZ_JACIEU010000046.1"/>
</dbReference>
<keyword evidence="1" id="KW-0808">Transferase</keyword>
<proteinExistence type="predicted"/>
<dbReference type="GO" id="GO:0032259">
    <property type="term" value="P:methylation"/>
    <property type="evidence" value="ECO:0007669"/>
    <property type="project" value="UniProtKB-KW"/>
</dbReference>
<dbReference type="GO" id="GO:0008757">
    <property type="term" value="F:S-adenosylmethionine-dependent methyltransferase activity"/>
    <property type="evidence" value="ECO:0007669"/>
    <property type="project" value="InterPro"/>
</dbReference>
<dbReference type="Gene3D" id="3.40.50.150">
    <property type="entry name" value="Vaccinia Virus protein VP39"/>
    <property type="match status" value="1"/>
</dbReference>
<evidence type="ECO:0000313" key="2">
    <source>
        <dbReference type="Proteomes" id="UP000590524"/>
    </source>
</evidence>
<organism evidence="1 2">
    <name type="scientific">Sphingobium scionense</name>
    <dbReference type="NCBI Taxonomy" id="1404341"/>
    <lineage>
        <taxon>Bacteria</taxon>
        <taxon>Pseudomonadati</taxon>
        <taxon>Pseudomonadota</taxon>
        <taxon>Alphaproteobacteria</taxon>
        <taxon>Sphingomonadales</taxon>
        <taxon>Sphingomonadaceae</taxon>
        <taxon>Sphingobium</taxon>
    </lineage>
</organism>
<comment type="caution">
    <text evidence="1">The sequence shown here is derived from an EMBL/GenBank/DDBJ whole genome shotgun (WGS) entry which is preliminary data.</text>
</comment>
<dbReference type="GO" id="GO:0009312">
    <property type="term" value="P:oligosaccharide biosynthetic process"/>
    <property type="evidence" value="ECO:0007669"/>
    <property type="project" value="InterPro"/>
</dbReference>
<dbReference type="AlphaFoldDB" id="A0A7W6PYA0"/>
<protein>
    <submittedName>
        <fullName evidence="1">Putative TPR repeat methyltransferase</fullName>
    </submittedName>
</protein>
<dbReference type="Proteomes" id="UP000590524">
    <property type="component" value="Unassembled WGS sequence"/>
</dbReference>
<gene>
    <name evidence="1" type="ORF">GGQ90_005552</name>
</gene>
<evidence type="ECO:0000313" key="1">
    <source>
        <dbReference type="EMBL" id="MBB4151738.1"/>
    </source>
</evidence>
<dbReference type="InterPro" id="IPR008715">
    <property type="entry name" value="SAM-MeTfrase_NodS-like"/>
</dbReference>